<dbReference type="InterPro" id="IPR001752">
    <property type="entry name" value="Kinesin_motor_dom"/>
</dbReference>
<protein>
    <recommendedName>
        <fullName evidence="9">Kinesin motor domain-containing protein</fullName>
    </recommendedName>
</protein>
<dbReference type="InParanoid" id="A0A024FUY0"/>
<keyword evidence="1" id="KW-0493">Microtubule</keyword>
<evidence type="ECO:0000256" key="1">
    <source>
        <dbReference type="ARBA" id="ARBA00022701"/>
    </source>
</evidence>
<keyword evidence="3" id="KW-0067">ATP-binding</keyword>
<dbReference type="Proteomes" id="UP000053237">
    <property type="component" value="Unassembled WGS sequence"/>
</dbReference>
<evidence type="ECO:0000256" key="2">
    <source>
        <dbReference type="ARBA" id="ARBA00022741"/>
    </source>
</evidence>
<evidence type="ECO:0000256" key="6">
    <source>
        <dbReference type="ARBA" id="ARBA00034488"/>
    </source>
</evidence>
<sequence>MSRIAIPNSRVFSMTLLVNISCSKSDSSETLSTLRFGNRAKKIENQAVINERTTADDLMNTVKVLQEDLQLEKNRVTALKNRLDCATSYESLSASSDHQYTGRRNATPSAHAAAIPSNTINIEAYQQLQRKFTNLEEEFLKVQLESDRRGFEIRDLKAQLDKKNEFIESFEASWMQVDEENKRMVAKIELSLEIKDIQYSELQSDHERLDFEDKELTIHAEKLQQQTKLLSSKKLNRPR</sequence>
<dbReference type="Gene3D" id="1.20.58.1980">
    <property type="match status" value="1"/>
</dbReference>
<dbReference type="GO" id="GO:0003777">
    <property type="term" value="F:microtubule motor activity"/>
    <property type="evidence" value="ECO:0007669"/>
    <property type="project" value="InterPro"/>
</dbReference>
<evidence type="ECO:0000256" key="7">
    <source>
        <dbReference type="PROSITE-ProRule" id="PRU00283"/>
    </source>
</evidence>
<feature type="coiled-coil region" evidence="8">
    <location>
        <begin position="125"/>
        <end position="173"/>
    </location>
</feature>
<dbReference type="PANTHER" id="PTHR37739:SF8">
    <property type="entry name" value="KINESIN-LIKE PROTEIN KIN-12D"/>
    <property type="match status" value="1"/>
</dbReference>
<proteinExistence type="inferred from homology"/>
<evidence type="ECO:0000259" key="9">
    <source>
        <dbReference type="PROSITE" id="PS50067"/>
    </source>
</evidence>
<evidence type="ECO:0000256" key="8">
    <source>
        <dbReference type="SAM" id="Coils"/>
    </source>
</evidence>
<comment type="caution">
    <text evidence="7">Lacks conserved residue(s) required for the propagation of feature annotation.</text>
</comment>
<dbReference type="OrthoDB" id="3176171at2759"/>
<evidence type="ECO:0000256" key="4">
    <source>
        <dbReference type="ARBA" id="ARBA00023054"/>
    </source>
</evidence>
<evidence type="ECO:0000313" key="10">
    <source>
        <dbReference type="EMBL" id="CCI10732.1"/>
    </source>
</evidence>
<organism evidence="10 11">
    <name type="scientific">Albugo candida</name>
    <dbReference type="NCBI Taxonomy" id="65357"/>
    <lineage>
        <taxon>Eukaryota</taxon>
        <taxon>Sar</taxon>
        <taxon>Stramenopiles</taxon>
        <taxon>Oomycota</taxon>
        <taxon>Peronosporomycetes</taxon>
        <taxon>Albuginales</taxon>
        <taxon>Albuginaceae</taxon>
        <taxon>Albugo</taxon>
    </lineage>
</organism>
<gene>
    <name evidence="10" type="ORF">BN9_114230</name>
</gene>
<dbReference type="PANTHER" id="PTHR37739">
    <property type="entry name" value="KINESIN-LIKE PROTEIN KIN-12D"/>
    <property type="match status" value="1"/>
</dbReference>
<comment type="similarity">
    <text evidence="6">Belongs to the TRAFAC class myosin-kinesin ATPase superfamily. Kinesin family. KIN-12 subfamily.</text>
</comment>
<evidence type="ECO:0000256" key="5">
    <source>
        <dbReference type="ARBA" id="ARBA00023175"/>
    </source>
</evidence>
<keyword evidence="5" id="KW-0505">Motor protein</keyword>
<comment type="caution">
    <text evidence="10">The sequence shown here is derived from an EMBL/GenBank/DDBJ whole genome shotgun (WGS) entry which is preliminary data.</text>
</comment>
<keyword evidence="4 8" id="KW-0175">Coiled coil</keyword>
<name>A0A024FUY0_9STRA</name>
<feature type="coiled-coil region" evidence="8">
    <location>
        <begin position="55"/>
        <end position="82"/>
    </location>
</feature>
<evidence type="ECO:0000313" key="11">
    <source>
        <dbReference type="Proteomes" id="UP000053237"/>
    </source>
</evidence>
<feature type="domain" description="Kinesin motor" evidence="9">
    <location>
        <begin position="1"/>
        <end position="43"/>
    </location>
</feature>
<dbReference type="SUPFAM" id="SSF52540">
    <property type="entry name" value="P-loop containing nucleoside triphosphate hydrolases"/>
    <property type="match status" value="1"/>
</dbReference>
<dbReference type="InterPro" id="IPR027417">
    <property type="entry name" value="P-loop_NTPase"/>
</dbReference>
<dbReference type="GO" id="GO:0005874">
    <property type="term" value="C:microtubule"/>
    <property type="evidence" value="ECO:0007669"/>
    <property type="project" value="UniProtKB-KW"/>
</dbReference>
<dbReference type="GO" id="GO:0008017">
    <property type="term" value="F:microtubule binding"/>
    <property type="evidence" value="ECO:0007669"/>
    <property type="project" value="InterPro"/>
</dbReference>
<dbReference type="EMBL" id="CAIX01000367">
    <property type="protein sequence ID" value="CCI10732.1"/>
    <property type="molecule type" value="Genomic_DNA"/>
</dbReference>
<keyword evidence="2" id="KW-0547">Nucleotide-binding</keyword>
<dbReference type="PROSITE" id="PS50067">
    <property type="entry name" value="KINESIN_MOTOR_2"/>
    <property type="match status" value="1"/>
</dbReference>
<evidence type="ECO:0000256" key="3">
    <source>
        <dbReference type="ARBA" id="ARBA00022840"/>
    </source>
</evidence>
<dbReference type="AlphaFoldDB" id="A0A024FUY0"/>
<dbReference type="InterPro" id="IPR044986">
    <property type="entry name" value="KIF15/KIN-12"/>
</dbReference>
<dbReference type="GO" id="GO:0005524">
    <property type="term" value="F:ATP binding"/>
    <property type="evidence" value="ECO:0007669"/>
    <property type="project" value="UniProtKB-KW"/>
</dbReference>
<keyword evidence="11" id="KW-1185">Reference proteome</keyword>
<accession>A0A024FUY0</accession>
<dbReference type="GO" id="GO:0007018">
    <property type="term" value="P:microtubule-based movement"/>
    <property type="evidence" value="ECO:0007669"/>
    <property type="project" value="InterPro"/>
</dbReference>
<reference evidence="10 11" key="1">
    <citation type="submission" date="2012-05" db="EMBL/GenBank/DDBJ databases">
        <title>Recombination and specialization in a pathogen metapopulation.</title>
        <authorList>
            <person name="Gardiner A."/>
            <person name="Kemen E."/>
            <person name="Schultz-Larsen T."/>
            <person name="MacLean D."/>
            <person name="Van Oosterhout C."/>
            <person name="Jones J.D.G."/>
        </authorList>
    </citation>
    <scope>NUCLEOTIDE SEQUENCE [LARGE SCALE GENOMIC DNA]</scope>
    <source>
        <strain evidence="10 11">Ac Nc2</strain>
    </source>
</reference>
<dbReference type="STRING" id="65357.A0A024FUY0"/>